<reference evidence="6" key="1">
    <citation type="submission" date="2021-09" db="EMBL/GenBank/DDBJ databases">
        <authorList>
            <consortium name="AG Swart"/>
            <person name="Singh M."/>
            <person name="Singh A."/>
            <person name="Seah K."/>
            <person name="Emmerich C."/>
        </authorList>
    </citation>
    <scope>NUCLEOTIDE SEQUENCE</scope>
    <source>
        <strain evidence="6">ATCC30299</strain>
    </source>
</reference>
<evidence type="ECO:0008006" key="8">
    <source>
        <dbReference type="Google" id="ProtNLM"/>
    </source>
</evidence>
<dbReference type="GO" id="GO:0032259">
    <property type="term" value="P:methylation"/>
    <property type="evidence" value="ECO:0007669"/>
    <property type="project" value="UniProtKB-KW"/>
</dbReference>
<dbReference type="Pfam" id="PF00891">
    <property type="entry name" value="Methyltransf_2"/>
    <property type="match status" value="1"/>
</dbReference>
<dbReference type="GO" id="GO:0008171">
    <property type="term" value="F:O-methyltransferase activity"/>
    <property type="evidence" value="ECO:0007669"/>
    <property type="project" value="InterPro"/>
</dbReference>
<dbReference type="InterPro" id="IPR016461">
    <property type="entry name" value="COMT-like"/>
</dbReference>
<dbReference type="Gene3D" id="1.10.10.10">
    <property type="entry name" value="Winged helix-like DNA-binding domain superfamily/Winged helix DNA-binding domain"/>
    <property type="match status" value="1"/>
</dbReference>
<accession>A0AAU9J895</accession>
<name>A0AAU9J895_9CILI</name>
<dbReference type="InterPro" id="IPR036388">
    <property type="entry name" value="WH-like_DNA-bd_sf"/>
</dbReference>
<dbReference type="Gene3D" id="3.40.50.150">
    <property type="entry name" value="Vaccinia Virus protein VP39"/>
    <property type="match status" value="1"/>
</dbReference>
<dbReference type="PANTHER" id="PTHR43712">
    <property type="entry name" value="PUTATIVE (AFU_ORTHOLOGUE AFUA_4G14580)-RELATED"/>
    <property type="match status" value="1"/>
</dbReference>
<sequence>MAIIIIMANLPDRENIIEKILLGPQLGVVLYSVLDLNIPQILESGPKTSEEISQIVHTVPEKLHRVLLALETEDIFRFNPQTNQFSNSQTSRLFLNENYAGCAKMCLLPFRYELLTAFPESLRTTTSLPEIKYKKSYLQYLITNPENMDKYLEGAKFHVKYTCPDLVRAINLSDINRVLDVGGYDGTLLIELSKVYPQITGAVYNETHFRPIATKKIEEELLSNRLKALAGNYIDAVPEGYECIILENVLRTFPDNVVVSILTNCKKALISGNKLYCVDYILDKNHQTYQFERILDIRVLGLNNGKVRSRDEIQAIFERAGLRITNFIPAVKQWVIESHAM</sequence>
<proteinExistence type="predicted"/>
<dbReference type="GO" id="GO:0046983">
    <property type="term" value="F:protein dimerization activity"/>
    <property type="evidence" value="ECO:0007669"/>
    <property type="project" value="InterPro"/>
</dbReference>
<evidence type="ECO:0000259" key="5">
    <source>
        <dbReference type="Pfam" id="PF08100"/>
    </source>
</evidence>
<feature type="domain" description="O-methyltransferase dimerisation" evidence="5">
    <location>
        <begin position="28"/>
        <end position="96"/>
    </location>
</feature>
<evidence type="ECO:0000256" key="3">
    <source>
        <dbReference type="ARBA" id="ARBA00022691"/>
    </source>
</evidence>
<keyword evidence="7" id="KW-1185">Reference proteome</keyword>
<evidence type="ECO:0000313" key="6">
    <source>
        <dbReference type="EMBL" id="CAG9320173.1"/>
    </source>
</evidence>
<dbReference type="EMBL" id="CAJZBQ010000024">
    <property type="protein sequence ID" value="CAG9320173.1"/>
    <property type="molecule type" value="Genomic_DNA"/>
</dbReference>
<dbReference type="SUPFAM" id="SSF46785">
    <property type="entry name" value="Winged helix' DNA-binding domain"/>
    <property type="match status" value="1"/>
</dbReference>
<dbReference type="Proteomes" id="UP001162131">
    <property type="component" value="Unassembled WGS sequence"/>
</dbReference>
<gene>
    <name evidence="6" type="ORF">BSTOLATCC_MIC25408</name>
</gene>
<dbReference type="SUPFAM" id="SSF53335">
    <property type="entry name" value="S-adenosyl-L-methionine-dependent methyltransferases"/>
    <property type="match status" value="1"/>
</dbReference>
<protein>
    <recommendedName>
        <fullName evidence="8">O-methyltransferase</fullName>
    </recommendedName>
</protein>
<dbReference type="PIRSF" id="PIRSF005739">
    <property type="entry name" value="O-mtase"/>
    <property type="match status" value="1"/>
</dbReference>
<comment type="caution">
    <text evidence="6">The sequence shown here is derived from an EMBL/GenBank/DDBJ whole genome shotgun (WGS) entry which is preliminary data.</text>
</comment>
<keyword evidence="1" id="KW-0489">Methyltransferase</keyword>
<organism evidence="6 7">
    <name type="scientific">Blepharisma stoltei</name>
    <dbReference type="NCBI Taxonomy" id="1481888"/>
    <lineage>
        <taxon>Eukaryota</taxon>
        <taxon>Sar</taxon>
        <taxon>Alveolata</taxon>
        <taxon>Ciliophora</taxon>
        <taxon>Postciliodesmatophora</taxon>
        <taxon>Heterotrichea</taxon>
        <taxon>Heterotrichida</taxon>
        <taxon>Blepharismidae</taxon>
        <taxon>Blepharisma</taxon>
    </lineage>
</organism>
<dbReference type="InterPro" id="IPR029063">
    <property type="entry name" value="SAM-dependent_MTases_sf"/>
</dbReference>
<evidence type="ECO:0000259" key="4">
    <source>
        <dbReference type="Pfam" id="PF00891"/>
    </source>
</evidence>
<dbReference type="PROSITE" id="PS51683">
    <property type="entry name" value="SAM_OMT_II"/>
    <property type="match status" value="1"/>
</dbReference>
<dbReference type="AlphaFoldDB" id="A0AAU9J895"/>
<feature type="domain" description="O-methyltransferase C-terminal" evidence="4">
    <location>
        <begin position="137"/>
        <end position="322"/>
    </location>
</feature>
<dbReference type="PANTHER" id="PTHR43712:SF2">
    <property type="entry name" value="O-METHYLTRANSFERASE CICE"/>
    <property type="match status" value="1"/>
</dbReference>
<dbReference type="Pfam" id="PF08100">
    <property type="entry name" value="Dimerisation"/>
    <property type="match status" value="1"/>
</dbReference>
<evidence type="ECO:0000256" key="2">
    <source>
        <dbReference type="ARBA" id="ARBA00022679"/>
    </source>
</evidence>
<dbReference type="InterPro" id="IPR012967">
    <property type="entry name" value="COMT_dimerisation"/>
</dbReference>
<keyword evidence="2" id="KW-0808">Transferase</keyword>
<evidence type="ECO:0000313" key="7">
    <source>
        <dbReference type="Proteomes" id="UP001162131"/>
    </source>
</evidence>
<keyword evidence="3" id="KW-0949">S-adenosyl-L-methionine</keyword>
<dbReference type="InterPro" id="IPR036390">
    <property type="entry name" value="WH_DNA-bd_sf"/>
</dbReference>
<evidence type="ECO:0000256" key="1">
    <source>
        <dbReference type="ARBA" id="ARBA00022603"/>
    </source>
</evidence>
<dbReference type="InterPro" id="IPR001077">
    <property type="entry name" value="COMT_C"/>
</dbReference>